<feature type="transmembrane region" description="Helical" evidence="1">
    <location>
        <begin position="55"/>
        <end position="77"/>
    </location>
</feature>
<organism evidence="3 4">
    <name type="scientific">Alteromonas mediterranea</name>
    <dbReference type="NCBI Taxonomy" id="314275"/>
    <lineage>
        <taxon>Bacteria</taxon>
        <taxon>Pseudomonadati</taxon>
        <taxon>Pseudomonadota</taxon>
        <taxon>Gammaproteobacteria</taxon>
        <taxon>Alteromonadales</taxon>
        <taxon>Alteromonadaceae</taxon>
        <taxon>Alteromonas/Salinimonas group</taxon>
        <taxon>Alteromonas</taxon>
    </lineage>
</organism>
<feature type="domain" description="Heparan-alpha-glucosaminide N-acetyltransferase catalytic" evidence="2">
    <location>
        <begin position="17"/>
        <end position="98"/>
    </location>
</feature>
<dbReference type="Proteomes" id="UP000182101">
    <property type="component" value="Chromosome"/>
</dbReference>
<accession>A0AAC9JA88</accession>
<dbReference type="RefSeq" id="WP_081365733.1">
    <property type="nucleotide sequence ID" value="NZ_CP018024.1"/>
</dbReference>
<proteinExistence type="predicted"/>
<reference evidence="3 4" key="1">
    <citation type="submission" date="2016-11" db="EMBL/GenBank/DDBJ databases">
        <title>Networking in microbes: conjugative elements and plasmids in the genus Alteromonas.</title>
        <authorList>
            <person name="Lopez-Perez M."/>
            <person name="Ramon-Marco N."/>
            <person name="Rodriguez-Valera F."/>
        </authorList>
    </citation>
    <scope>NUCLEOTIDE SEQUENCE [LARGE SCALE GENOMIC DNA]</scope>
    <source>
        <strain evidence="3 4">CP48</strain>
    </source>
</reference>
<dbReference type="Pfam" id="PF07786">
    <property type="entry name" value="HGSNAT_cat"/>
    <property type="match status" value="1"/>
</dbReference>
<protein>
    <recommendedName>
        <fullName evidence="2">Heparan-alpha-glucosaminide N-acetyltransferase catalytic domain-containing protein</fullName>
    </recommendedName>
</protein>
<evidence type="ECO:0000313" key="4">
    <source>
        <dbReference type="Proteomes" id="UP000182101"/>
    </source>
</evidence>
<feature type="transmembrane region" description="Helical" evidence="1">
    <location>
        <begin position="23"/>
        <end position="43"/>
    </location>
</feature>
<keyword evidence="1" id="KW-0472">Membrane</keyword>
<gene>
    <name evidence="3" type="ORF">BM524_09530</name>
</gene>
<dbReference type="EMBL" id="CP018024">
    <property type="protein sequence ID" value="APD90008.1"/>
    <property type="molecule type" value="Genomic_DNA"/>
</dbReference>
<name>A0AAC9JA88_9ALTE</name>
<dbReference type="AlphaFoldDB" id="A0AAC9JA88"/>
<dbReference type="InterPro" id="IPR012429">
    <property type="entry name" value="HGSNAT_cat"/>
</dbReference>
<keyword evidence="1" id="KW-1133">Transmembrane helix</keyword>
<evidence type="ECO:0000313" key="3">
    <source>
        <dbReference type="EMBL" id="APD90008.1"/>
    </source>
</evidence>
<evidence type="ECO:0000256" key="1">
    <source>
        <dbReference type="SAM" id="Phobius"/>
    </source>
</evidence>
<evidence type="ECO:0000259" key="2">
    <source>
        <dbReference type="Pfam" id="PF07786"/>
    </source>
</evidence>
<keyword evidence="1" id="KW-0812">Transmembrane</keyword>
<sequence>MTLFYLPNNSATPNVNRQLTFDVAKGLAVLLMIMIHVLDFYGLDEVRFSAFGNTIKFVLGWPAASMFVFIMGVFVGFSTSTTPREEIKRAKGLCLYVYFLRIALT</sequence>